<keyword evidence="1" id="KW-1133">Transmembrane helix</keyword>
<evidence type="ECO:0000256" key="1">
    <source>
        <dbReference type="SAM" id="Phobius"/>
    </source>
</evidence>
<organism evidence="2">
    <name type="scientific">Planktothrix agardhii</name>
    <name type="common">Oscillatoria agardhii</name>
    <dbReference type="NCBI Taxonomy" id="1160"/>
    <lineage>
        <taxon>Bacteria</taxon>
        <taxon>Bacillati</taxon>
        <taxon>Cyanobacteriota</taxon>
        <taxon>Cyanophyceae</taxon>
        <taxon>Oscillatoriophycideae</taxon>
        <taxon>Oscillatoriales</taxon>
        <taxon>Microcoleaceae</taxon>
        <taxon>Planktothrix</taxon>
    </lineage>
</organism>
<protein>
    <submittedName>
        <fullName evidence="2">Uncharacterized protein</fullName>
    </submittedName>
</protein>
<gene>
    <name evidence="2" type="ORF">PLAM_0807</name>
</gene>
<keyword evidence="1" id="KW-0812">Transmembrane</keyword>
<dbReference type="AlphaFoldDB" id="A0A1J1JBD8"/>
<feature type="transmembrane region" description="Helical" evidence="1">
    <location>
        <begin position="7"/>
        <end position="25"/>
    </location>
</feature>
<evidence type="ECO:0000313" key="2">
    <source>
        <dbReference type="EMBL" id="CUM58774.1"/>
    </source>
</evidence>
<keyword evidence="1" id="KW-0472">Membrane</keyword>
<sequence>MKRRKFIYYSSLGTASFIVNLGLHNPKRADAFLFFLLANPVLRLVMGSLGKSAFSFFQRRQQEWWDKRLEVQLAQREFLHRQFQDITVAEIRSPQYSVIIGSERRESLGNNAALVFPRIEDSRPTLSAFSGAASIGMAIAAQYLQENTRLTTPQIQAAILPRMAGGIDYSDWRDWNNSSFRGYPNSYSDTGVRIRYDAVQPTKGGFGMIDVNVNANLMIKIPPIRVNFA</sequence>
<dbReference type="RefSeq" id="WP_227357979.1">
    <property type="nucleotide sequence ID" value="NZ_LR882950.1"/>
</dbReference>
<proteinExistence type="predicted"/>
<reference evidence="2" key="1">
    <citation type="submission" date="2015-09" db="EMBL/GenBank/DDBJ databases">
        <authorList>
            <person name="Jackson K.R."/>
            <person name="Lunt B.L."/>
            <person name="Fisher J.N.B."/>
            <person name="Gardner A.V."/>
            <person name="Bailey M.E."/>
            <person name="Deus L.M."/>
            <person name="Earl A.S."/>
            <person name="Gibby P.D."/>
            <person name="Hartmann K.A."/>
            <person name="Liu J.E."/>
            <person name="Manci A.M."/>
            <person name="Nielsen D.A."/>
            <person name="Solomon M.B."/>
            <person name="Breakwell D.P."/>
            <person name="Burnett S.H."/>
            <person name="Grose J.H."/>
        </authorList>
    </citation>
    <scope>NUCLEOTIDE SEQUENCE</scope>
    <source>
        <strain evidence="2">7805</strain>
    </source>
</reference>
<accession>A0A1J1JBD8</accession>
<dbReference type="EMBL" id="LO018304">
    <property type="protein sequence ID" value="CUM58774.1"/>
    <property type="molecule type" value="Genomic_DNA"/>
</dbReference>
<name>A0A1J1JBD8_PLAAG</name>